<dbReference type="Gene3D" id="3.90.550.20">
    <property type="match status" value="1"/>
</dbReference>
<dbReference type="Proteomes" id="UP000193642">
    <property type="component" value="Unassembled WGS sequence"/>
</dbReference>
<keyword evidence="5" id="KW-0333">Golgi apparatus</keyword>
<dbReference type="Pfam" id="PF04572">
    <property type="entry name" value="Gb3_synth"/>
    <property type="match status" value="1"/>
</dbReference>
<evidence type="ECO:0000256" key="2">
    <source>
        <dbReference type="ARBA" id="ARBA00009003"/>
    </source>
</evidence>
<dbReference type="OrthoDB" id="409543at2759"/>
<dbReference type="Pfam" id="PF04488">
    <property type="entry name" value="Gly_transf_sug"/>
    <property type="match status" value="1"/>
</dbReference>
<feature type="domain" description="Alpha 1,4-glycosyltransferase" evidence="8">
    <location>
        <begin position="231"/>
        <end position="274"/>
    </location>
</feature>
<reference evidence="9 10" key="1">
    <citation type="submission" date="2016-07" db="EMBL/GenBank/DDBJ databases">
        <title>Pervasive Adenine N6-methylation of Active Genes in Fungi.</title>
        <authorList>
            <consortium name="DOE Joint Genome Institute"/>
            <person name="Mondo S.J."/>
            <person name="Dannebaum R.O."/>
            <person name="Kuo R.C."/>
            <person name="Labutti K."/>
            <person name="Haridas S."/>
            <person name="Kuo A."/>
            <person name="Salamov A."/>
            <person name="Ahrendt S.R."/>
            <person name="Lipzen A."/>
            <person name="Sullivan W."/>
            <person name="Andreopoulos W.B."/>
            <person name="Clum A."/>
            <person name="Lindquist E."/>
            <person name="Daum C."/>
            <person name="Ramamoorthy G.K."/>
            <person name="Gryganskyi A."/>
            <person name="Culley D."/>
            <person name="Magnuson J.K."/>
            <person name="James T.Y."/>
            <person name="O'Malley M.A."/>
            <person name="Stajich J.E."/>
            <person name="Spatafora J.W."/>
            <person name="Visel A."/>
            <person name="Grigoriev I.V."/>
        </authorList>
    </citation>
    <scope>NUCLEOTIDE SEQUENCE [LARGE SCALE GENOMIC DNA]</scope>
    <source>
        <strain evidence="9 10">JEL800</strain>
    </source>
</reference>
<dbReference type="PANTHER" id="PTHR12042">
    <property type="entry name" value="LACTOSYLCERAMIDE 4-ALPHA-GALACTOSYLTRANSFERASE ALPHA- 1,4-GALACTOSYLTRANSFERASE"/>
    <property type="match status" value="1"/>
</dbReference>
<keyword evidence="3" id="KW-0328">Glycosyltransferase</keyword>
<dbReference type="AlphaFoldDB" id="A0A1Y2CRI5"/>
<feature type="transmembrane region" description="Helical" evidence="7">
    <location>
        <begin position="21"/>
        <end position="40"/>
    </location>
</feature>
<evidence type="ECO:0000313" key="9">
    <source>
        <dbReference type="EMBL" id="ORY49454.1"/>
    </source>
</evidence>
<dbReference type="PANTHER" id="PTHR12042:SF21">
    <property type="entry name" value="ALPHA1,4-GALACTOSYLTRANSFERASE 1-RELATED"/>
    <property type="match status" value="1"/>
</dbReference>
<evidence type="ECO:0000256" key="6">
    <source>
        <dbReference type="ARBA" id="ARBA00023136"/>
    </source>
</evidence>
<sequence length="280" mass="32021">MFLIRLPPAYPAQTRKLPRRRLIFQASVFLIVTILLFLQLRGRLTPLSKRPTKHETFLRNILQSTSIPETCKKFIDHSVLTLSSLPNKPSSKVPKIAHFIHYNQHLQNPKYLCAISSFAAKNPKHEIRVHVTNRSNFIAETPSNLFTPNTRILETSYTEVFEGTPLEAWQTDAGTKGKWIAQNLGNALRLALLYRYGGVYMDLDIISINPVPPGRFVAFQDGNSLNNAFLAFEKEDPIVWWMMEEFVSGFRGDIWGRNGPEVVTRTWKKYCAGSCVSIWI</sequence>
<keyword evidence="7" id="KW-0812">Transmembrane</keyword>
<dbReference type="InterPro" id="IPR029044">
    <property type="entry name" value="Nucleotide-diphossugar_trans"/>
</dbReference>
<evidence type="ECO:0000256" key="7">
    <source>
        <dbReference type="SAM" id="Phobius"/>
    </source>
</evidence>
<comment type="caution">
    <text evidence="9">The sequence shown here is derived from an EMBL/GenBank/DDBJ whole genome shotgun (WGS) entry which is preliminary data.</text>
</comment>
<protein>
    <recommendedName>
        <fullName evidence="8">Alpha 1,4-glycosyltransferase domain-containing protein</fullName>
    </recommendedName>
</protein>
<organism evidence="9 10">
    <name type="scientific">Rhizoclosmatium globosum</name>
    <dbReference type="NCBI Taxonomy" id="329046"/>
    <lineage>
        <taxon>Eukaryota</taxon>
        <taxon>Fungi</taxon>
        <taxon>Fungi incertae sedis</taxon>
        <taxon>Chytridiomycota</taxon>
        <taxon>Chytridiomycota incertae sedis</taxon>
        <taxon>Chytridiomycetes</taxon>
        <taxon>Chytridiales</taxon>
        <taxon>Chytriomycetaceae</taxon>
        <taxon>Rhizoclosmatium</taxon>
    </lineage>
</organism>
<keyword evidence="6 7" id="KW-0472">Membrane</keyword>
<dbReference type="InterPro" id="IPR007577">
    <property type="entry name" value="GlycoTrfase_DXD_sugar-bd_CS"/>
</dbReference>
<dbReference type="SUPFAM" id="SSF53448">
    <property type="entry name" value="Nucleotide-diphospho-sugar transferases"/>
    <property type="match status" value="1"/>
</dbReference>
<evidence type="ECO:0000256" key="3">
    <source>
        <dbReference type="ARBA" id="ARBA00022676"/>
    </source>
</evidence>
<dbReference type="STRING" id="329046.A0A1Y2CRI5"/>
<name>A0A1Y2CRI5_9FUNG</name>
<gene>
    <name evidence="9" type="ORF">BCR33DRAFT_713772</name>
</gene>
<evidence type="ECO:0000256" key="4">
    <source>
        <dbReference type="ARBA" id="ARBA00022679"/>
    </source>
</evidence>
<evidence type="ECO:0000259" key="8">
    <source>
        <dbReference type="Pfam" id="PF04572"/>
    </source>
</evidence>
<keyword evidence="10" id="KW-1185">Reference proteome</keyword>
<comment type="similarity">
    <text evidence="2">Belongs to the glycosyltransferase 32 family.</text>
</comment>
<dbReference type="GO" id="GO:0016758">
    <property type="term" value="F:hexosyltransferase activity"/>
    <property type="evidence" value="ECO:0007669"/>
    <property type="project" value="TreeGrafter"/>
</dbReference>
<comment type="subcellular location">
    <subcellularLocation>
        <location evidence="1">Golgi apparatus membrane</location>
        <topology evidence="1">Single-pass type II membrane protein</topology>
    </subcellularLocation>
</comment>
<proteinExistence type="inferred from homology"/>
<dbReference type="InterPro" id="IPR007652">
    <property type="entry name" value="A1-4-GlycosylTfrase_dom"/>
</dbReference>
<keyword evidence="7" id="KW-1133">Transmembrane helix</keyword>
<dbReference type="GO" id="GO:0006688">
    <property type="term" value="P:glycosphingolipid biosynthetic process"/>
    <property type="evidence" value="ECO:0007669"/>
    <property type="project" value="TreeGrafter"/>
</dbReference>
<evidence type="ECO:0000256" key="1">
    <source>
        <dbReference type="ARBA" id="ARBA00004323"/>
    </source>
</evidence>
<dbReference type="EMBL" id="MCGO01000009">
    <property type="protein sequence ID" value="ORY49454.1"/>
    <property type="molecule type" value="Genomic_DNA"/>
</dbReference>
<dbReference type="InterPro" id="IPR051981">
    <property type="entry name" value="Glycosyltransf_32"/>
</dbReference>
<keyword evidence="4" id="KW-0808">Transferase</keyword>
<accession>A0A1Y2CRI5</accession>
<evidence type="ECO:0000313" key="10">
    <source>
        <dbReference type="Proteomes" id="UP000193642"/>
    </source>
</evidence>
<evidence type="ECO:0000256" key="5">
    <source>
        <dbReference type="ARBA" id="ARBA00023034"/>
    </source>
</evidence>
<dbReference type="GO" id="GO:0000139">
    <property type="term" value="C:Golgi membrane"/>
    <property type="evidence" value="ECO:0007669"/>
    <property type="project" value="UniProtKB-SubCell"/>
</dbReference>